<dbReference type="GO" id="GO:0006893">
    <property type="term" value="P:Golgi to plasma membrane transport"/>
    <property type="evidence" value="ECO:0007669"/>
    <property type="project" value="TreeGrafter"/>
</dbReference>
<dbReference type="AlphaFoldDB" id="A0AAD9FD10"/>
<accession>A0AAD9FD10</accession>
<dbReference type="Proteomes" id="UP001228049">
    <property type="component" value="Unassembled WGS sequence"/>
</dbReference>
<dbReference type="EMBL" id="JASDAP010000011">
    <property type="protein sequence ID" value="KAK1894185.1"/>
    <property type="molecule type" value="Genomic_DNA"/>
</dbReference>
<keyword evidence="2" id="KW-1185">Reference proteome</keyword>
<sequence>MATTAQLFEEPFDADEYIERLAWRTPGGGSKGGAEAFDPKRLLEEFENHIEELKQLDEKIQRRWRSSSISVTARPRNLPTKCKTCREATRWPSSISRSSMSISAMWRPRFVTLATSWRG</sequence>
<protein>
    <submittedName>
        <fullName evidence="1">Exocyst complex component 5</fullName>
    </submittedName>
</protein>
<organism evidence="1 2">
    <name type="scientific">Dissostichus eleginoides</name>
    <name type="common">Patagonian toothfish</name>
    <name type="synonym">Dissostichus amissus</name>
    <dbReference type="NCBI Taxonomy" id="100907"/>
    <lineage>
        <taxon>Eukaryota</taxon>
        <taxon>Metazoa</taxon>
        <taxon>Chordata</taxon>
        <taxon>Craniata</taxon>
        <taxon>Vertebrata</taxon>
        <taxon>Euteleostomi</taxon>
        <taxon>Actinopterygii</taxon>
        <taxon>Neopterygii</taxon>
        <taxon>Teleostei</taxon>
        <taxon>Neoteleostei</taxon>
        <taxon>Acanthomorphata</taxon>
        <taxon>Eupercaria</taxon>
        <taxon>Perciformes</taxon>
        <taxon>Notothenioidei</taxon>
        <taxon>Nototheniidae</taxon>
        <taxon>Dissostichus</taxon>
    </lineage>
</organism>
<evidence type="ECO:0000313" key="1">
    <source>
        <dbReference type="EMBL" id="KAK1894185.1"/>
    </source>
</evidence>
<dbReference type="PANTHER" id="PTHR12100">
    <property type="entry name" value="SEC10"/>
    <property type="match status" value="1"/>
</dbReference>
<dbReference type="GO" id="GO:0000145">
    <property type="term" value="C:exocyst"/>
    <property type="evidence" value="ECO:0007669"/>
    <property type="project" value="TreeGrafter"/>
</dbReference>
<proteinExistence type="predicted"/>
<dbReference type="InterPro" id="IPR009976">
    <property type="entry name" value="Sec10-like"/>
</dbReference>
<reference evidence="1" key="1">
    <citation type="submission" date="2023-04" db="EMBL/GenBank/DDBJ databases">
        <title>Chromosome-level genome of Chaenocephalus aceratus.</title>
        <authorList>
            <person name="Park H."/>
        </authorList>
    </citation>
    <scope>NUCLEOTIDE SEQUENCE</scope>
    <source>
        <strain evidence="1">DE</strain>
        <tissue evidence="1">Muscle</tissue>
    </source>
</reference>
<comment type="caution">
    <text evidence="1">The sequence shown here is derived from an EMBL/GenBank/DDBJ whole genome shotgun (WGS) entry which is preliminary data.</text>
</comment>
<evidence type="ECO:0000313" key="2">
    <source>
        <dbReference type="Proteomes" id="UP001228049"/>
    </source>
</evidence>
<name>A0AAD9FD10_DISEL</name>
<dbReference type="PANTHER" id="PTHR12100:SF0">
    <property type="entry name" value="EXOCYST COMPLEX COMPONENT 5"/>
    <property type="match status" value="1"/>
</dbReference>
<dbReference type="GO" id="GO:0006887">
    <property type="term" value="P:exocytosis"/>
    <property type="evidence" value="ECO:0007669"/>
    <property type="project" value="TreeGrafter"/>
</dbReference>
<gene>
    <name evidence="1" type="ORF">KUDE01_019644</name>
</gene>